<dbReference type="AlphaFoldDB" id="A0A515CWU8"/>
<sequence>MSDRNLRLQVILNAVDKITRPFKTMQASNKALAAAVKNSRDELKRLSAAGDQVNTFNSLQATIKKTADELAGAKLKAQMMTREMGALENPTKKQTKALEDQWRAVDRLEQRQKSEVAQMGRVRSELYRMGVSATDGAGATNRIANETARYNRLLQEQERQLKRAGEQQRRMNDAKAQYDKTRELRNKIAGTGAATMAAGVSTGLPVVAAIKSYSSLEDAMKGVAKQVNPLLDGNGNRTAKYYEIQKAIKAAAELQPMENGAVDFAALVEGGARMGVASDKDPWVKQKADLLGFAMTAAKAAKAFELPADQLADDLGKIAFLYGVPTKKIEELGDTLNYLDDNTQAKGADIINVLQRMGDTADKLNYKQAAALGSTFLSLGAQPEIAASASKAMVRELGIASMQGKRFLQGMKILGLNANKLEKGIAYNAVDTIKDVLGRIKGLSKERQLSVMTMLFGKEFGDDAQKLGLQVDEFIRQLNLTQGGNAKGSMQRESNIDKDSLSSQFLLLKTGAVNMFSDLGEKLRPALMDIMSWFKNIIGWTRRFIESHPRMAAVLIKTAAAVTAITVALGGLMLGVAAILGPFALLRFSLSILGIKGPSVMMLLAKAIRGVGAAILWTGRMMLANPILAVAAAIAAAALYIWMNWDTLGPKIKRLWDSISAYTSEKWQAIKDYISGVWTSISARASETWEEIKRSASSAAEKIGTGLKRGLDVITAPLRAVMDGFKWLLEKLDLLPQKNEALAQTNELLKNNPIAQKYGSVGEPAPTGYTANDMAIRFTGSSMKPVKAPSGGNFYYQPKIDLSVDARNNQNGKAVATDAVKALREHMQKDAAKARSNFSDRDLGWEL</sequence>
<keyword evidence="2" id="KW-0175">Coiled coil</keyword>
<evidence type="ECO:0000313" key="6">
    <source>
        <dbReference type="EMBL" id="QDL32648.1"/>
    </source>
</evidence>
<dbReference type="Pfam" id="PF10145">
    <property type="entry name" value="PhageMin_Tail"/>
    <property type="match status" value="1"/>
</dbReference>
<keyword evidence="4" id="KW-1133">Transmembrane helix</keyword>
<feature type="domain" description="Phage tail tape measure protein" evidence="5">
    <location>
        <begin position="261"/>
        <end position="457"/>
    </location>
</feature>
<dbReference type="PANTHER" id="PTHR37813:SF1">
    <property type="entry name" value="FELS-2 PROPHAGE PROTEIN"/>
    <property type="match status" value="1"/>
</dbReference>
<dbReference type="EMBL" id="CP033893">
    <property type="protein sequence ID" value="QDL32648.1"/>
    <property type="molecule type" value="Genomic_DNA"/>
</dbReference>
<evidence type="ECO:0000313" key="7">
    <source>
        <dbReference type="Proteomes" id="UP000317572"/>
    </source>
</evidence>
<dbReference type="RefSeq" id="WP_142815457.1">
    <property type="nucleotide sequence ID" value="NZ_CP033893.1"/>
</dbReference>
<dbReference type="PANTHER" id="PTHR37813">
    <property type="entry name" value="FELS-2 PROPHAGE PROTEIN"/>
    <property type="match status" value="1"/>
</dbReference>
<evidence type="ECO:0000256" key="3">
    <source>
        <dbReference type="SAM" id="MobiDB-lite"/>
    </source>
</evidence>
<feature type="coiled-coil region" evidence="2">
    <location>
        <begin position="147"/>
        <end position="184"/>
    </location>
</feature>
<feature type="transmembrane region" description="Helical" evidence="4">
    <location>
        <begin position="559"/>
        <end position="586"/>
    </location>
</feature>
<keyword evidence="1" id="KW-1188">Viral release from host cell</keyword>
<accession>A0A515CWU8</accession>
<reference evidence="6 7" key="1">
    <citation type="submission" date="2018-11" db="EMBL/GenBank/DDBJ databases">
        <title>The first complete genome of Serratia liquefaciens isolated from metalophyte plant revel distinctness adaptive mechanisms in an extreme habitat.</title>
        <authorList>
            <person name="Caneschi W.L."/>
            <person name="Sanchez A.B."/>
            <person name="Felestrino E.B."/>
            <person name="Assis R.A.B."/>
            <person name="Lemes C.G.C."/>
            <person name="Cordeiro I.F."/>
            <person name="Fonseca N.P."/>
            <person name="Villa M."/>
            <person name="Vieira I.T."/>
            <person name="Moraes L.A."/>
            <person name="Kamino L.H.Y."/>
            <person name="do Carmo F."/>
            <person name="Garcia C.M."/>
            <person name="Almeida N.F."/>
            <person name="Silva R.S."/>
            <person name="Ferro J.A."/>
            <person name="Ferro M.I.T."/>
            <person name="Varani A.M."/>
            <person name="Ferreira R.M."/>
            <person name="dos Santos V.L."/>
            <person name="Silva U.C."/>
            <person name="Setubal J.C."/>
            <person name="Moreira L.M."/>
        </authorList>
    </citation>
    <scope>NUCLEOTIDE SEQUENCE [LARGE SCALE GENOMIC DNA]</scope>
    <source>
        <strain evidence="6 7">FG3</strain>
    </source>
</reference>
<dbReference type="Proteomes" id="UP000317572">
    <property type="component" value="Chromosome"/>
</dbReference>
<keyword evidence="4" id="KW-0472">Membrane</keyword>
<organism evidence="6 7">
    <name type="scientific">Serratia liquefaciens</name>
    <dbReference type="NCBI Taxonomy" id="614"/>
    <lineage>
        <taxon>Bacteria</taxon>
        <taxon>Pseudomonadati</taxon>
        <taxon>Pseudomonadota</taxon>
        <taxon>Gammaproteobacteria</taxon>
        <taxon>Enterobacterales</taxon>
        <taxon>Yersiniaceae</taxon>
        <taxon>Serratia</taxon>
    </lineage>
</organism>
<proteinExistence type="predicted"/>
<evidence type="ECO:0000256" key="1">
    <source>
        <dbReference type="ARBA" id="ARBA00022612"/>
    </source>
</evidence>
<feature type="transmembrane region" description="Helical" evidence="4">
    <location>
        <begin position="623"/>
        <end position="643"/>
    </location>
</feature>
<name>A0A515CWU8_SERLI</name>
<protein>
    <submittedName>
        <fullName evidence="6">Phage tail tape measure protein</fullName>
    </submittedName>
</protein>
<dbReference type="Gene3D" id="1.20.120.20">
    <property type="entry name" value="Apolipoprotein"/>
    <property type="match status" value="1"/>
</dbReference>
<dbReference type="STRING" id="614.XJ20_14140"/>
<evidence type="ECO:0000256" key="4">
    <source>
        <dbReference type="SAM" id="Phobius"/>
    </source>
</evidence>
<evidence type="ECO:0000256" key="2">
    <source>
        <dbReference type="SAM" id="Coils"/>
    </source>
</evidence>
<evidence type="ECO:0000259" key="5">
    <source>
        <dbReference type="Pfam" id="PF10145"/>
    </source>
</evidence>
<keyword evidence="4" id="KW-0812">Transmembrane</keyword>
<feature type="region of interest" description="Disordered" evidence="3">
    <location>
        <begin position="828"/>
        <end position="847"/>
    </location>
</feature>
<dbReference type="InterPro" id="IPR010090">
    <property type="entry name" value="Phage_tape_meas"/>
</dbReference>
<gene>
    <name evidence="6" type="ORF">EGO53_12970</name>
</gene>
<dbReference type="NCBIfam" id="TIGR01760">
    <property type="entry name" value="tape_meas_TP901"/>
    <property type="match status" value="1"/>
</dbReference>